<reference evidence="1" key="1">
    <citation type="submission" date="2022-05" db="EMBL/GenBank/DDBJ databases">
        <title>Comparative Genomics of Spacecraft Associated Microbes.</title>
        <authorList>
            <person name="Tran M.T."/>
            <person name="Wright A."/>
            <person name="Seuylemezian A."/>
            <person name="Eisen J."/>
            <person name="Coil D."/>
        </authorList>
    </citation>
    <scope>NUCLEOTIDE SEQUENCE</scope>
    <source>
        <strain evidence="1">FAIRING 10M-2.2</strain>
    </source>
</reference>
<accession>A0ACC6AC41</accession>
<proteinExistence type="predicted"/>
<organism evidence="1 2">
    <name type="scientific">Bacillus cytotoxicus</name>
    <dbReference type="NCBI Taxonomy" id="580165"/>
    <lineage>
        <taxon>Bacteria</taxon>
        <taxon>Bacillati</taxon>
        <taxon>Bacillota</taxon>
        <taxon>Bacilli</taxon>
        <taxon>Bacillales</taxon>
        <taxon>Bacillaceae</taxon>
        <taxon>Bacillus</taxon>
        <taxon>Bacillus cereus group</taxon>
    </lineage>
</organism>
<keyword evidence="1" id="KW-0436">Ligase</keyword>
<dbReference type="Proteomes" id="UP001202289">
    <property type="component" value="Unassembled WGS sequence"/>
</dbReference>
<sequence>MSTKLIQKENRFTYFFLLFIALQPVLDLLTSLSIQMLHMDATLSIIVRFSVMLVAMIYLFICQKNKNPLVYICLLGVIMTASLLNNLVVKHPISLGEEVKFMAKCMYPIVMLFGYILVFKTLRDKQNSYDTLLRYFLYASLFMSIVMILSIATGTDYQSYTIEKIGSKGWFYAANEISAILAITFPVIVLYSIHKTTSFTQAYYWIPAVLALYSSIMIGTKVGYISSIVTLGVALFFSFIEYMMKRGRPQLVNTILALIVLGGTAIATPHTPIAKNMDIHLQFYDKQQQVQQSSKQEQQPNKQEQPSKQEQQPNKQEERTLTTGEVNSLIYSDRDKFLNTHQKYFQEAPLSQKLLGMGYASNYEKSPKVIERDFHDLFFWFGIIGFIMYLLPFVYFGIRLAFRIITNFKSIITVKYMLLGTATVLTVGIAFTAGHVFTAPAVSIFFVALLAYLIVDLRAE</sequence>
<name>A0ACC6AC41_9BACI</name>
<evidence type="ECO:0000313" key="2">
    <source>
        <dbReference type="Proteomes" id="UP001202289"/>
    </source>
</evidence>
<gene>
    <name evidence="1" type="ORF">M3215_21735</name>
</gene>
<dbReference type="EMBL" id="JAMBOP010000040">
    <property type="protein sequence ID" value="MCM3738331.1"/>
    <property type="molecule type" value="Genomic_DNA"/>
</dbReference>
<evidence type="ECO:0000313" key="1">
    <source>
        <dbReference type="EMBL" id="MCM3738331.1"/>
    </source>
</evidence>
<protein>
    <submittedName>
        <fullName evidence="1">O-antigen ligase family protein</fullName>
    </submittedName>
</protein>
<comment type="caution">
    <text evidence="1">The sequence shown here is derived from an EMBL/GenBank/DDBJ whole genome shotgun (WGS) entry which is preliminary data.</text>
</comment>
<keyword evidence="2" id="KW-1185">Reference proteome</keyword>